<dbReference type="Pfam" id="PF09339">
    <property type="entry name" value="HTH_IclR"/>
    <property type="match status" value="1"/>
</dbReference>
<dbReference type="GO" id="GO:0045892">
    <property type="term" value="P:negative regulation of DNA-templated transcription"/>
    <property type="evidence" value="ECO:0007669"/>
    <property type="project" value="TreeGrafter"/>
</dbReference>
<dbReference type="EMBL" id="SRMF01000003">
    <property type="protein sequence ID" value="TGG93497.1"/>
    <property type="molecule type" value="Genomic_DNA"/>
</dbReference>
<keyword evidence="7" id="KW-1185">Reference proteome</keyword>
<evidence type="ECO:0000313" key="7">
    <source>
        <dbReference type="Proteomes" id="UP000297475"/>
    </source>
</evidence>
<dbReference type="InterPro" id="IPR036388">
    <property type="entry name" value="WH-like_DNA-bd_sf"/>
</dbReference>
<dbReference type="SUPFAM" id="SSF46785">
    <property type="entry name" value="Winged helix' DNA-binding domain"/>
    <property type="match status" value="1"/>
</dbReference>
<proteinExistence type="predicted"/>
<dbReference type="AlphaFoldDB" id="A0A4Z0W7X1"/>
<keyword evidence="1" id="KW-0805">Transcription regulation</keyword>
<name>A0A4Z0W7X1_9GAMM</name>
<protein>
    <submittedName>
        <fullName evidence="6">DNA-binding transcriptional regulator KdgR</fullName>
    </submittedName>
</protein>
<evidence type="ECO:0000259" key="5">
    <source>
        <dbReference type="PROSITE" id="PS51078"/>
    </source>
</evidence>
<feature type="domain" description="IclR-ED" evidence="5">
    <location>
        <begin position="73"/>
        <end position="256"/>
    </location>
</feature>
<dbReference type="Gene3D" id="1.10.10.10">
    <property type="entry name" value="Winged helix-like DNA-binding domain superfamily/Winged helix DNA-binding domain"/>
    <property type="match status" value="1"/>
</dbReference>
<dbReference type="PANTHER" id="PTHR30136:SF7">
    <property type="entry name" value="HTH-TYPE TRANSCRIPTIONAL REGULATOR KDGR-RELATED"/>
    <property type="match status" value="1"/>
</dbReference>
<evidence type="ECO:0000259" key="4">
    <source>
        <dbReference type="PROSITE" id="PS51077"/>
    </source>
</evidence>
<keyword evidence="2 6" id="KW-0238">DNA-binding</keyword>
<dbReference type="Proteomes" id="UP000297475">
    <property type="component" value="Unassembled WGS sequence"/>
</dbReference>
<accession>A0A4Z0W7X1</accession>
<evidence type="ECO:0000313" key="6">
    <source>
        <dbReference type="EMBL" id="TGG93497.1"/>
    </source>
</evidence>
<dbReference type="SUPFAM" id="SSF55781">
    <property type="entry name" value="GAF domain-like"/>
    <property type="match status" value="1"/>
</dbReference>
<dbReference type="InterPro" id="IPR005471">
    <property type="entry name" value="Tscrpt_reg_IclR_N"/>
</dbReference>
<evidence type="ECO:0000256" key="3">
    <source>
        <dbReference type="ARBA" id="ARBA00023163"/>
    </source>
</evidence>
<dbReference type="RefSeq" id="WP_135483206.1">
    <property type="nucleotide sequence ID" value="NZ_SRMF01000003.1"/>
</dbReference>
<keyword evidence="3" id="KW-0804">Transcription</keyword>
<dbReference type="Pfam" id="PF01614">
    <property type="entry name" value="IclR_C"/>
    <property type="match status" value="1"/>
</dbReference>
<dbReference type="InterPro" id="IPR050707">
    <property type="entry name" value="HTH_MetabolicPath_Reg"/>
</dbReference>
<organism evidence="6 7">
    <name type="scientific">Natronospirillum operosum</name>
    <dbReference type="NCBI Taxonomy" id="2759953"/>
    <lineage>
        <taxon>Bacteria</taxon>
        <taxon>Pseudomonadati</taxon>
        <taxon>Pseudomonadota</taxon>
        <taxon>Gammaproteobacteria</taxon>
        <taxon>Oceanospirillales</taxon>
        <taxon>Natronospirillaceae</taxon>
        <taxon>Natronospirillum</taxon>
    </lineage>
</organism>
<dbReference type="GO" id="GO:0003700">
    <property type="term" value="F:DNA-binding transcription factor activity"/>
    <property type="evidence" value="ECO:0007669"/>
    <property type="project" value="TreeGrafter"/>
</dbReference>
<dbReference type="InterPro" id="IPR036390">
    <property type="entry name" value="WH_DNA-bd_sf"/>
</dbReference>
<evidence type="ECO:0000256" key="1">
    <source>
        <dbReference type="ARBA" id="ARBA00023015"/>
    </source>
</evidence>
<dbReference type="Gene3D" id="3.30.450.40">
    <property type="match status" value="1"/>
</dbReference>
<dbReference type="GO" id="GO:0003677">
    <property type="term" value="F:DNA binding"/>
    <property type="evidence" value="ECO:0007669"/>
    <property type="project" value="UniProtKB-KW"/>
</dbReference>
<dbReference type="OrthoDB" id="9791752at2"/>
<reference evidence="6 7" key="1">
    <citation type="submission" date="2019-04" db="EMBL/GenBank/DDBJ databases">
        <title>Natronospirillum operosus gen. nov., sp. nov., a haloalkaliphilic satellite isolated from decaying biomass of laboratory culture of cyanobacterium Geitlerinema sp. and proposal of Natronospirillaceae fam. nov. and Saccharospirillaceae fam. nov.</title>
        <authorList>
            <person name="Kevbrin V."/>
            <person name="Boltyanskaya Y."/>
            <person name="Koziaeva V."/>
            <person name="Grouzdev D.S."/>
            <person name="Park M."/>
            <person name="Cho J."/>
        </authorList>
    </citation>
    <scope>NUCLEOTIDE SEQUENCE [LARGE SCALE GENOMIC DNA]</scope>
    <source>
        <strain evidence="6 7">G-116</strain>
    </source>
</reference>
<dbReference type="NCBIfam" id="NF011671">
    <property type="entry name" value="PRK15090.1"/>
    <property type="match status" value="1"/>
</dbReference>
<gene>
    <name evidence="6" type="primary">kdgR</name>
    <name evidence="6" type="ORF">E4656_10660</name>
</gene>
<dbReference type="PROSITE" id="PS51078">
    <property type="entry name" value="ICLR_ED"/>
    <property type="match status" value="1"/>
</dbReference>
<comment type="caution">
    <text evidence="6">The sequence shown here is derived from an EMBL/GenBank/DDBJ whole genome shotgun (WGS) entry which is preliminary data.</text>
</comment>
<dbReference type="PANTHER" id="PTHR30136">
    <property type="entry name" value="HELIX-TURN-HELIX TRANSCRIPTIONAL REGULATOR, ICLR FAMILY"/>
    <property type="match status" value="1"/>
</dbReference>
<evidence type="ECO:0000256" key="2">
    <source>
        <dbReference type="ARBA" id="ARBA00023125"/>
    </source>
</evidence>
<feature type="domain" description="HTH iclR-type" evidence="4">
    <location>
        <begin position="11"/>
        <end position="72"/>
    </location>
</feature>
<dbReference type="InterPro" id="IPR029016">
    <property type="entry name" value="GAF-like_dom_sf"/>
</dbReference>
<dbReference type="PROSITE" id="PS51077">
    <property type="entry name" value="HTH_ICLR"/>
    <property type="match status" value="1"/>
</dbReference>
<sequence length="261" mass="29244">MTKNAKQPDSVSSVLKVFGILQALGETRGIGVTELSQKVMTSKSTVYRFLQTMKSLGYVHQDGDSDKYSLTLKLFELGSMALQNVDLIRIADVHMRKLSEQTLETIHLGAHEEDSVVYIHKIDSRYSLGMQSRIGFRNPLASTALGKVMLAWLPEDDAETILRRATYKAYTKNSPRSADDVMPLLSQARENGYAEDFEEMEDGLCCIAVPLFDRFGKVIAGMSISLPVIRYDPARKQDIIQLLHDAARQISSELGCRDYPF</sequence>
<dbReference type="InterPro" id="IPR014757">
    <property type="entry name" value="Tscrpt_reg_IclR_C"/>
</dbReference>
<dbReference type="SMART" id="SM00346">
    <property type="entry name" value="HTH_ICLR"/>
    <property type="match status" value="1"/>
</dbReference>